<dbReference type="STRING" id="115433.SAMN05421835_101741"/>
<reference evidence="9 10" key="1">
    <citation type="submission" date="2016-10" db="EMBL/GenBank/DDBJ databases">
        <authorList>
            <person name="de Groot N.N."/>
        </authorList>
    </citation>
    <scope>NUCLEOTIDE SEQUENCE [LARGE SCALE GENOMIC DNA]</scope>
    <source>
        <strain evidence="9 10">DSM 44468</strain>
    </source>
</reference>
<gene>
    <name evidence="9" type="ORF">SAMN05421835_101741</name>
</gene>
<dbReference type="EMBL" id="FORP01000001">
    <property type="protein sequence ID" value="SFI77420.1"/>
    <property type="molecule type" value="Genomic_DNA"/>
</dbReference>
<dbReference type="SMART" id="SM00387">
    <property type="entry name" value="HATPase_c"/>
    <property type="match status" value="1"/>
</dbReference>
<dbReference type="Gene3D" id="1.10.287.130">
    <property type="match status" value="1"/>
</dbReference>
<dbReference type="PRINTS" id="PR00344">
    <property type="entry name" value="BCTRLSENSOR"/>
</dbReference>
<keyword evidence="10" id="KW-1185">Reference proteome</keyword>
<accession>A0A1I3KYC7</accession>
<dbReference type="EC" id="2.7.13.3" evidence="3"/>
<feature type="domain" description="Histidine kinase" evidence="8">
    <location>
        <begin position="185"/>
        <end position="396"/>
    </location>
</feature>
<keyword evidence="5 9" id="KW-0418">Kinase</keyword>
<evidence type="ECO:0000256" key="4">
    <source>
        <dbReference type="ARBA" id="ARBA00022553"/>
    </source>
</evidence>
<proteinExistence type="predicted"/>
<evidence type="ECO:0000313" key="10">
    <source>
        <dbReference type="Proteomes" id="UP000199025"/>
    </source>
</evidence>
<feature type="transmembrane region" description="Helical" evidence="7">
    <location>
        <begin position="142"/>
        <end position="163"/>
    </location>
</feature>
<dbReference type="PANTHER" id="PTHR43547">
    <property type="entry name" value="TWO-COMPONENT HISTIDINE KINASE"/>
    <property type="match status" value="1"/>
</dbReference>
<dbReference type="SUPFAM" id="SSF47384">
    <property type="entry name" value="Homodimeric domain of signal transducing histidine kinase"/>
    <property type="match status" value="1"/>
</dbReference>
<keyword evidence="7" id="KW-0812">Transmembrane</keyword>
<dbReference type="SMART" id="SM00388">
    <property type="entry name" value="HisKA"/>
    <property type="match status" value="1"/>
</dbReference>
<comment type="subcellular location">
    <subcellularLocation>
        <location evidence="2">Cell membrane</location>
    </subcellularLocation>
</comment>
<dbReference type="GO" id="GO:0000155">
    <property type="term" value="F:phosphorelay sensor kinase activity"/>
    <property type="evidence" value="ECO:0007669"/>
    <property type="project" value="InterPro"/>
</dbReference>
<evidence type="ECO:0000256" key="6">
    <source>
        <dbReference type="ARBA" id="ARBA00023012"/>
    </source>
</evidence>
<dbReference type="InterPro" id="IPR004358">
    <property type="entry name" value="Sig_transdc_His_kin-like_C"/>
</dbReference>
<dbReference type="SUPFAM" id="SSF55874">
    <property type="entry name" value="ATPase domain of HSP90 chaperone/DNA topoisomerase II/histidine kinase"/>
    <property type="match status" value="1"/>
</dbReference>
<evidence type="ECO:0000313" key="9">
    <source>
        <dbReference type="EMBL" id="SFI77420.1"/>
    </source>
</evidence>
<dbReference type="InterPro" id="IPR005467">
    <property type="entry name" value="His_kinase_dom"/>
</dbReference>
<evidence type="ECO:0000256" key="2">
    <source>
        <dbReference type="ARBA" id="ARBA00004236"/>
    </source>
</evidence>
<dbReference type="PROSITE" id="PS50109">
    <property type="entry name" value="HIS_KIN"/>
    <property type="match status" value="1"/>
</dbReference>
<comment type="catalytic activity">
    <reaction evidence="1">
        <text>ATP + protein L-histidine = ADP + protein N-phospho-L-histidine.</text>
        <dbReference type="EC" id="2.7.13.3"/>
    </reaction>
</comment>
<sequence length="396" mass="41824">MNPETRMLRRTALAAGLQSALAVAITVGVLCGVAVLIVLRSQEADQNTLLVTTVERTDDVTDPPAGLWLAIERDGHLDLTPGLPAEALDRNALAATAADGVTRTTGTSARHDEYRTLTQRRGDEVVQAVLDLRPAHVERDRLIKALLVTGAVGLVLAAAAGAWSGRRALVPLARALSLQRRFVADAGHELRTPLTLLTTRAQLLRRHAVGTPLESEVDELVTDARHLTGILEDLLLAADPREGRSHQRTDFAATVRDAVTAARPAATERGIQLDLAESAATPVNGTETALRRAVTALLDNGIRHATSTVTVAVQQSGKHVTLTVTDDGTGIDPEVMPTLFTRFAPGPAGHAPTGRRRYGLGLALVSEIAARHGGSVSAHNAHGHGAVLRLSLPRAS</sequence>
<dbReference type="GO" id="GO:0005886">
    <property type="term" value="C:plasma membrane"/>
    <property type="evidence" value="ECO:0007669"/>
    <property type="project" value="UniProtKB-SubCell"/>
</dbReference>
<dbReference type="InterPro" id="IPR003661">
    <property type="entry name" value="HisK_dim/P_dom"/>
</dbReference>
<dbReference type="Gene3D" id="3.30.565.10">
    <property type="entry name" value="Histidine kinase-like ATPase, C-terminal domain"/>
    <property type="match status" value="1"/>
</dbReference>
<dbReference type="InterPro" id="IPR003594">
    <property type="entry name" value="HATPase_dom"/>
</dbReference>
<protein>
    <recommendedName>
        <fullName evidence="3">histidine kinase</fullName>
        <ecNumber evidence="3">2.7.13.3</ecNumber>
    </recommendedName>
</protein>
<keyword evidence="5 9" id="KW-0808">Transferase</keyword>
<dbReference type="RefSeq" id="WP_143249784.1">
    <property type="nucleotide sequence ID" value="NZ_FORP01000001.1"/>
</dbReference>
<keyword evidence="7" id="KW-1133">Transmembrane helix</keyword>
<keyword evidence="7" id="KW-0472">Membrane</keyword>
<evidence type="ECO:0000256" key="3">
    <source>
        <dbReference type="ARBA" id="ARBA00012438"/>
    </source>
</evidence>
<keyword evidence="4" id="KW-0597">Phosphoprotein</keyword>
<dbReference type="AlphaFoldDB" id="A0A1I3KYC7"/>
<organism evidence="9 10">
    <name type="scientific">Amycolatopsis sacchari</name>
    <dbReference type="NCBI Taxonomy" id="115433"/>
    <lineage>
        <taxon>Bacteria</taxon>
        <taxon>Bacillati</taxon>
        <taxon>Actinomycetota</taxon>
        <taxon>Actinomycetes</taxon>
        <taxon>Pseudonocardiales</taxon>
        <taxon>Pseudonocardiaceae</taxon>
        <taxon>Amycolatopsis</taxon>
    </lineage>
</organism>
<dbReference type="Proteomes" id="UP000199025">
    <property type="component" value="Unassembled WGS sequence"/>
</dbReference>
<evidence type="ECO:0000256" key="5">
    <source>
        <dbReference type="ARBA" id="ARBA00022777"/>
    </source>
</evidence>
<keyword evidence="6" id="KW-0902">Two-component regulatory system</keyword>
<evidence type="ECO:0000259" key="8">
    <source>
        <dbReference type="PROSITE" id="PS50109"/>
    </source>
</evidence>
<dbReference type="Pfam" id="PF02518">
    <property type="entry name" value="HATPase_c"/>
    <property type="match status" value="1"/>
</dbReference>
<dbReference type="Pfam" id="PF00512">
    <property type="entry name" value="HisKA"/>
    <property type="match status" value="1"/>
</dbReference>
<dbReference type="InterPro" id="IPR036097">
    <property type="entry name" value="HisK_dim/P_sf"/>
</dbReference>
<dbReference type="InterPro" id="IPR036890">
    <property type="entry name" value="HATPase_C_sf"/>
</dbReference>
<dbReference type="OrthoDB" id="9786919at2"/>
<dbReference type="CDD" id="cd00075">
    <property type="entry name" value="HATPase"/>
    <property type="match status" value="1"/>
</dbReference>
<evidence type="ECO:0000256" key="7">
    <source>
        <dbReference type="SAM" id="Phobius"/>
    </source>
</evidence>
<name>A0A1I3KYC7_9PSEU</name>
<evidence type="ECO:0000256" key="1">
    <source>
        <dbReference type="ARBA" id="ARBA00000085"/>
    </source>
</evidence>
<dbReference type="PANTHER" id="PTHR43547:SF2">
    <property type="entry name" value="HYBRID SIGNAL TRANSDUCTION HISTIDINE KINASE C"/>
    <property type="match status" value="1"/>
</dbReference>
<feature type="transmembrane region" description="Helical" evidence="7">
    <location>
        <begin position="20"/>
        <end position="39"/>
    </location>
</feature>